<dbReference type="CDD" id="cd02180">
    <property type="entry name" value="GH16_fungal_KRE6_glucanase"/>
    <property type="match status" value="1"/>
</dbReference>
<dbReference type="PROSITE" id="PS51762">
    <property type="entry name" value="GH16_2"/>
    <property type="match status" value="1"/>
</dbReference>
<organism evidence="12 13">
    <name type="scientific">Lodderomyces elongisporus (strain ATCC 11503 / CBS 2605 / JCM 1781 / NBRC 1676 / NRRL YB-4239)</name>
    <name type="common">Yeast</name>
    <name type="synonym">Saccharomyces elongisporus</name>
    <dbReference type="NCBI Taxonomy" id="379508"/>
    <lineage>
        <taxon>Eukaryota</taxon>
        <taxon>Fungi</taxon>
        <taxon>Dikarya</taxon>
        <taxon>Ascomycota</taxon>
        <taxon>Saccharomycotina</taxon>
        <taxon>Pichiomycetes</taxon>
        <taxon>Debaryomycetaceae</taxon>
        <taxon>Candida/Lodderomyces clade</taxon>
        <taxon>Lodderomyces</taxon>
    </lineage>
</organism>
<keyword evidence="8" id="KW-0961">Cell wall biogenesis/degradation</keyword>
<evidence type="ECO:0000256" key="6">
    <source>
        <dbReference type="ARBA" id="ARBA00023136"/>
    </source>
</evidence>
<feature type="compositionally biased region" description="Polar residues" evidence="9">
    <location>
        <begin position="1"/>
        <end position="19"/>
    </location>
</feature>
<dbReference type="STRING" id="379508.A5DZI8"/>
<feature type="compositionally biased region" description="Basic and acidic residues" evidence="9">
    <location>
        <begin position="20"/>
        <end position="30"/>
    </location>
</feature>
<dbReference type="SUPFAM" id="SSF49899">
    <property type="entry name" value="Concanavalin A-like lectins/glucanases"/>
    <property type="match status" value="1"/>
</dbReference>
<accession>A5DZI8</accession>
<feature type="compositionally biased region" description="Low complexity" evidence="9">
    <location>
        <begin position="205"/>
        <end position="215"/>
    </location>
</feature>
<evidence type="ECO:0000256" key="9">
    <source>
        <dbReference type="SAM" id="MobiDB-lite"/>
    </source>
</evidence>
<protein>
    <submittedName>
        <fullName evidence="12">Beta-glucan synthesis-associated protein KRE6</fullName>
    </submittedName>
</protein>
<keyword evidence="4" id="KW-0735">Signal-anchor</keyword>
<dbReference type="OMA" id="RWQNTSE"/>
<dbReference type="GO" id="GO:0031505">
    <property type="term" value="P:fungal-type cell wall organization"/>
    <property type="evidence" value="ECO:0007669"/>
    <property type="project" value="TreeGrafter"/>
</dbReference>
<dbReference type="OrthoDB" id="412647at2759"/>
<dbReference type="Gene3D" id="2.60.120.200">
    <property type="match status" value="2"/>
</dbReference>
<dbReference type="GO" id="GO:0005886">
    <property type="term" value="C:plasma membrane"/>
    <property type="evidence" value="ECO:0007669"/>
    <property type="project" value="TreeGrafter"/>
</dbReference>
<feature type="compositionally biased region" description="Low complexity" evidence="9">
    <location>
        <begin position="47"/>
        <end position="74"/>
    </location>
</feature>
<gene>
    <name evidence="12" type="ORF">LELG_02775</name>
</gene>
<feature type="compositionally biased region" description="Basic and acidic residues" evidence="9">
    <location>
        <begin position="192"/>
        <end position="204"/>
    </location>
</feature>
<dbReference type="InterPro" id="IPR005629">
    <property type="entry name" value="Skn1/Kre6/Sbg1"/>
</dbReference>
<evidence type="ECO:0000313" key="13">
    <source>
        <dbReference type="Proteomes" id="UP000001996"/>
    </source>
</evidence>
<dbReference type="InterPro" id="IPR013320">
    <property type="entry name" value="ConA-like_dom_sf"/>
</dbReference>
<dbReference type="GO" id="GO:0006078">
    <property type="term" value="P:(1-&gt;6)-beta-D-glucan biosynthetic process"/>
    <property type="evidence" value="ECO:0007669"/>
    <property type="project" value="TreeGrafter"/>
</dbReference>
<keyword evidence="13" id="KW-1185">Reference proteome</keyword>
<dbReference type="FunFam" id="2.60.120.200:FF:000140">
    <property type="entry name" value="Beta-glucan synthesis-associated protein"/>
    <property type="match status" value="1"/>
</dbReference>
<evidence type="ECO:0000256" key="2">
    <source>
        <dbReference type="ARBA" id="ARBA00010962"/>
    </source>
</evidence>
<feature type="region of interest" description="Disordered" evidence="9">
    <location>
        <begin position="146"/>
        <end position="234"/>
    </location>
</feature>
<feature type="region of interest" description="Disordered" evidence="9">
    <location>
        <begin position="1"/>
        <end position="74"/>
    </location>
</feature>
<evidence type="ECO:0000256" key="3">
    <source>
        <dbReference type="ARBA" id="ARBA00022692"/>
    </source>
</evidence>
<dbReference type="Pfam" id="PF03935">
    <property type="entry name" value="SKN1_KRE6_Sbg1"/>
    <property type="match status" value="1"/>
</dbReference>
<evidence type="ECO:0000256" key="8">
    <source>
        <dbReference type="ARBA" id="ARBA00023316"/>
    </source>
</evidence>
<comment type="similarity">
    <text evidence="2">Belongs to the SKN1/KRE6 family.</text>
</comment>
<keyword evidence="7" id="KW-0325">Glycoprotein</keyword>
<dbReference type="PANTHER" id="PTHR31361:SF1">
    <property type="entry name" value="BETA-GLUCAN SYNTHESIS-ASSOCIATED PROTEIN KRE6-RELATED"/>
    <property type="match status" value="1"/>
</dbReference>
<name>A5DZI8_LODEL</name>
<evidence type="ECO:0000313" key="12">
    <source>
        <dbReference type="EMBL" id="EDK44596.1"/>
    </source>
</evidence>
<evidence type="ECO:0000256" key="4">
    <source>
        <dbReference type="ARBA" id="ARBA00022968"/>
    </source>
</evidence>
<dbReference type="VEuPathDB" id="FungiDB:LELG_02775"/>
<dbReference type="HOGENOM" id="CLU_010811_4_3_1"/>
<evidence type="ECO:0000256" key="5">
    <source>
        <dbReference type="ARBA" id="ARBA00022989"/>
    </source>
</evidence>
<dbReference type="FunCoup" id="A5DZI8">
    <property type="interactions" value="161"/>
</dbReference>
<feature type="compositionally biased region" description="Polar residues" evidence="9">
    <location>
        <begin position="177"/>
        <end position="191"/>
    </location>
</feature>
<dbReference type="KEGG" id="lel:PVL30_003619"/>
<dbReference type="PANTHER" id="PTHR31361">
    <property type="entry name" value="BETA-GLUCAN SYNTHESIS-ASSOCIATED PROTEIN KRE6-RELATED"/>
    <property type="match status" value="1"/>
</dbReference>
<keyword evidence="6 10" id="KW-0472">Membrane</keyword>
<dbReference type="GO" id="GO:0005789">
    <property type="term" value="C:endoplasmic reticulum membrane"/>
    <property type="evidence" value="ECO:0007669"/>
    <property type="project" value="TreeGrafter"/>
</dbReference>
<feature type="transmembrane region" description="Helical" evidence="10">
    <location>
        <begin position="281"/>
        <end position="304"/>
    </location>
</feature>
<keyword evidence="3 10" id="KW-0812">Transmembrane</keyword>
<evidence type="ECO:0000256" key="1">
    <source>
        <dbReference type="ARBA" id="ARBA00004606"/>
    </source>
</evidence>
<dbReference type="InParanoid" id="A5DZI8"/>
<evidence type="ECO:0000256" key="10">
    <source>
        <dbReference type="SAM" id="Phobius"/>
    </source>
</evidence>
<dbReference type="InterPro" id="IPR000757">
    <property type="entry name" value="Beta-glucanase-like"/>
</dbReference>
<dbReference type="eggNOG" id="ENOG502QR13">
    <property type="taxonomic scope" value="Eukaryota"/>
</dbReference>
<comment type="subcellular location">
    <subcellularLocation>
        <location evidence="1">Membrane</location>
        <topology evidence="1">Single-pass type II membrane protein</topology>
    </subcellularLocation>
</comment>
<keyword evidence="5 10" id="KW-1133">Transmembrane helix</keyword>
<dbReference type="EMBL" id="CH981526">
    <property type="protein sequence ID" value="EDK44596.1"/>
    <property type="molecule type" value="Genomic_DNA"/>
</dbReference>
<dbReference type="GeneID" id="5233150"/>
<sequence length="746" mass="84153">MSSQRDLTFNTPKLSVNDANTHDEHGEHASPEFQAHNPFADDEADISSFSSSSQNHQQQHQHQNQQHQNQHQHQYQPYNQEDDLLFTQQDAAEYERPFNNTYSGYHSNAGSSNYLINDNSDAEDTSRFLNRDYSNQNNNIVDVQARAPSSRYADSPHLQTSSPAEFDRYPSVAGSRKVSSTSLSSHFYQNNEKAKSAQSRDRYISHSSSTNSMDDTSSRKSTTPFTEDLSPFGGYPASSFPLSIDEKEPDDYLHNPDPVKDAEYEKNRFVYDMKNLDRRSLGGLIGLIVMALGALCVFVVLPALTYSGATEHYKPESYEVLTRYSYPMLSAIRQSLIDPDTPLDAMLKKSKLGDTWPLVFSDEFNVEGRTFYDGDDQFFTAPDLHYDATKDLEWYDPDAVTTANGTLKLRMDAFKNHNLYYRSGMVQSWNKFCFTEGRIEISARLPNYGNITGLWPGLWTMGNLGRPGYLASTEGVWPYSYNSCDAGITPNQSSPDGISYLPGQRLNKCTCTGESHPNPGVGRGAPEIDVIEGEVMTDSSGDKANNGVASQSLQLAPMDIWYMPDYDFIEIYNNSVTTMNTYAGGPFQQAFSATTTLNVTWYEKGDHAHNYQNYGFEYLNDDDTGYLRWFVGQDPTLTVYLTALHADGNIGARTLSKEPMSIIMNLGISNNWAYIDWNAIHFPVTMQIDYVRLYQPEDSINVGCDPDDYPTYDYIQDHLDIYENVNLTSFEDAGYTFPKNKLTGCL</sequence>
<evidence type="ECO:0000259" key="11">
    <source>
        <dbReference type="PROSITE" id="PS51762"/>
    </source>
</evidence>
<feature type="domain" description="GH16" evidence="11">
    <location>
        <begin position="349"/>
        <end position="699"/>
    </location>
</feature>
<proteinExistence type="inferred from homology"/>
<dbReference type="AlphaFoldDB" id="A5DZI8"/>
<dbReference type="GO" id="GO:0015926">
    <property type="term" value="F:glucosidase activity"/>
    <property type="evidence" value="ECO:0007669"/>
    <property type="project" value="TreeGrafter"/>
</dbReference>
<reference evidence="12 13" key="1">
    <citation type="journal article" date="2009" name="Nature">
        <title>Evolution of pathogenicity and sexual reproduction in eight Candida genomes.</title>
        <authorList>
            <person name="Butler G."/>
            <person name="Rasmussen M.D."/>
            <person name="Lin M.F."/>
            <person name="Santos M.A."/>
            <person name="Sakthikumar S."/>
            <person name="Munro C.A."/>
            <person name="Rheinbay E."/>
            <person name="Grabherr M."/>
            <person name="Forche A."/>
            <person name="Reedy J.L."/>
            <person name="Agrafioti I."/>
            <person name="Arnaud M.B."/>
            <person name="Bates S."/>
            <person name="Brown A.J."/>
            <person name="Brunke S."/>
            <person name="Costanzo M.C."/>
            <person name="Fitzpatrick D.A."/>
            <person name="de Groot P.W."/>
            <person name="Harris D."/>
            <person name="Hoyer L.L."/>
            <person name="Hube B."/>
            <person name="Klis F.M."/>
            <person name="Kodira C."/>
            <person name="Lennard N."/>
            <person name="Logue M.E."/>
            <person name="Martin R."/>
            <person name="Neiman A.M."/>
            <person name="Nikolaou E."/>
            <person name="Quail M.A."/>
            <person name="Quinn J."/>
            <person name="Santos M.C."/>
            <person name="Schmitzberger F.F."/>
            <person name="Sherlock G."/>
            <person name="Shah P."/>
            <person name="Silverstein K.A."/>
            <person name="Skrzypek M.S."/>
            <person name="Soll D."/>
            <person name="Staggs R."/>
            <person name="Stansfield I."/>
            <person name="Stumpf M.P."/>
            <person name="Sudbery P.E."/>
            <person name="Srikantha T."/>
            <person name="Zeng Q."/>
            <person name="Berman J."/>
            <person name="Berriman M."/>
            <person name="Heitman J."/>
            <person name="Gow N.A."/>
            <person name="Lorenz M.C."/>
            <person name="Birren B.W."/>
            <person name="Kellis M."/>
            <person name="Cuomo C.A."/>
        </authorList>
    </citation>
    <scope>NUCLEOTIDE SEQUENCE [LARGE SCALE GENOMIC DNA]</scope>
    <source>
        <strain evidence="13">ATCC 11503 / BCRC 21390 / CBS 2605 / JCM 1781 / NBRC 1676 / NRRL YB-4239</strain>
    </source>
</reference>
<dbReference type="Proteomes" id="UP000001996">
    <property type="component" value="Unassembled WGS sequence"/>
</dbReference>
<evidence type="ECO:0000256" key="7">
    <source>
        <dbReference type="ARBA" id="ARBA00023180"/>
    </source>
</evidence>